<comment type="caution">
    <text evidence="2">The sequence shown here is derived from an EMBL/GenBank/DDBJ whole genome shotgun (WGS) entry which is preliminary data.</text>
</comment>
<accession>A0A9P4GY38</accession>
<keyword evidence="3" id="KW-1185">Reference proteome</keyword>
<evidence type="ECO:0000256" key="1">
    <source>
        <dbReference type="SAM" id="Phobius"/>
    </source>
</evidence>
<protein>
    <submittedName>
        <fullName evidence="2">Uncharacterized protein</fullName>
    </submittedName>
</protein>
<keyword evidence="1" id="KW-0472">Membrane</keyword>
<keyword evidence="1" id="KW-0812">Transmembrane</keyword>
<reference evidence="2" key="1">
    <citation type="journal article" date="2020" name="Stud. Mycol.">
        <title>101 Dothideomycetes genomes: a test case for predicting lifestyles and emergence of pathogens.</title>
        <authorList>
            <person name="Haridas S."/>
            <person name="Albert R."/>
            <person name="Binder M."/>
            <person name="Bloem J."/>
            <person name="Labutti K."/>
            <person name="Salamov A."/>
            <person name="Andreopoulos B."/>
            <person name="Baker S."/>
            <person name="Barry K."/>
            <person name="Bills G."/>
            <person name="Bluhm B."/>
            <person name="Cannon C."/>
            <person name="Castanera R."/>
            <person name="Culley D."/>
            <person name="Daum C."/>
            <person name="Ezra D."/>
            <person name="Gonzalez J."/>
            <person name="Henrissat B."/>
            <person name="Kuo A."/>
            <person name="Liang C."/>
            <person name="Lipzen A."/>
            <person name="Lutzoni F."/>
            <person name="Magnuson J."/>
            <person name="Mondo S."/>
            <person name="Nolan M."/>
            <person name="Ohm R."/>
            <person name="Pangilinan J."/>
            <person name="Park H.-J."/>
            <person name="Ramirez L."/>
            <person name="Alfaro M."/>
            <person name="Sun H."/>
            <person name="Tritt A."/>
            <person name="Yoshinaga Y."/>
            <person name="Zwiers L.-H."/>
            <person name="Turgeon B."/>
            <person name="Goodwin S."/>
            <person name="Spatafora J."/>
            <person name="Crous P."/>
            <person name="Grigoriev I."/>
        </authorList>
    </citation>
    <scope>NUCLEOTIDE SEQUENCE</scope>
    <source>
        <strain evidence="2">CBS 110217</strain>
    </source>
</reference>
<dbReference type="EMBL" id="ML978333">
    <property type="protein sequence ID" value="KAF2023629.1"/>
    <property type="molecule type" value="Genomic_DNA"/>
</dbReference>
<feature type="transmembrane region" description="Helical" evidence="1">
    <location>
        <begin position="203"/>
        <end position="224"/>
    </location>
</feature>
<dbReference type="Proteomes" id="UP000799777">
    <property type="component" value="Unassembled WGS sequence"/>
</dbReference>
<evidence type="ECO:0000313" key="3">
    <source>
        <dbReference type="Proteomes" id="UP000799777"/>
    </source>
</evidence>
<sequence>MLRAQGHWDSSLLKAVFSRILSSSLTIPAVFRSIDPLIVNNMHAHRRFLSPENDYSLRIDTPTQTLHAVQSSPEPTEASSESNIIFTIPLTVARFEAPSTSTSMASAAFWSHVNTVSFEILSTDRTAQSAVTITDTEVVTVTELPTPDPSLISTARPATPVPLPVSPMLSHNPSLVASTSQHVSSPSSSPYPSASYSLGPASIAGIVLGTIFAGLSLALAVLYCSYVRVRRKKRGHVDRGLGA</sequence>
<organism evidence="2 3">
    <name type="scientific">Setomelanomma holmii</name>
    <dbReference type="NCBI Taxonomy" id="210430"/>
    <lineage>
        <taxon>Eukaryota</taxon>
        <taxon>Fungi</taxon>
        <taxon>Dikarya</taxon>
        <taxon>Ascomycota</taxon>
        <taxon>Pezizomycotina</taxon>
        <taxon>Dothideomycetes</taxon>
        <taxon>Pleosporomycetidae</taxon>
        <taxon>Pleosporales</taxon>
        <taxon>Pleosporineae</taxon>
        <taxon>Phaeosphaeriaceae</taxon>
        <taxon>Setomelanomma</taxon>
    </lineage>
</organism>
<proteinExistence type="predicted"/>
<keyword evidence="1" id="KW-1133">Transmembrane helix</keyword>
<evidence type="ECO:0000313" key="2">
    <source>
        <dbReference type="EMBL" id="KAF2023629.1"/>
    </source>
</evidence>
<dbReference type="AlphaFoldDB" id="A0A9P4GY38"/>
<gene>
    <name evidence="2" type="ORF">EK21DRAFT_94744</name>
</gene>
<name>A0A9P4GY38_9PLEO</name>